<evidence type="ECO:0000313" key="2">
    <source>
        <dbReference type="Proteomes" id="UP001158067"/>
    </source>
</evidence>
<dbReference type="EMBL" id="FXUG01000001">
    <property type="protein sequence ID" value="SMP40521.1"/>
    <property type="molecule type" value="Genomic_DNA"/>
</dbReference>
<organism evidence="1 2">
    <name type="scientific">Neorhodopirellula lusitana</name>
    <dbReference type="NCBI Taxonomy" id="445327"/>
    <lineage>
        <taxon>Bacteria</taxon>
        <taxon>Pseudomonadati</taxon>
        <taxon>Planctomycetota</taxon>
        <taxon>Planctomycetia</taxon>
        <taxon>Pirellulales</taxon>
        <taxon>Pirellulaceae</taxon>
        <taxon>Neorhodopirellula</taxon>
    </lineage>
</organism>
<evidence type="ECO:0008006" key="3">
    <source>
        <dbReference type="Google" id="ProtNLM"/>
    </source>
</evidence>
<gene>
    <name evidence="1" type="ORF">SAMN06265222_101465</name>
</gene>
<proteinExistence type="predicted"/>
<dbReference type="Proteomes" id="UP001158067">
    <property type="component" value="Unassembled WGS sequence"/>
</dbReference>
<sequence length="492" mass="52402">MLLDRFFMSPEFGNSLSHVFRSSGIVEQRVGAPVGDRLHSGWPIRLIAGLCLVGTFAMVWGQPANGWAESPTLVTVVTAGGDEVQGTLIEIGQDGATVNMDSGDVQFQADELSLIRFAHPAKQPVPTVVKLMGGSVIWVTSVTWTGDQVTLAPARQARLVVPATDVLSIRFRSGNQATDPVWLGWENEPRRGDRLAVRRNEQALDSIDGTVIGVTPRSVEFQMGGNTIEAPLAKLEGVILSGSSSGNGQSGNNAAKSKSSIRVVDTSGSTFAAQSVSLAAADDSVEIVISGSVKHTVSLSQLSSIEYAGGVLALADAEIADSKFMGEFAGSASVSSRPVDQKREKRIQAWFAPVSTESATSESADLKSSDSRIQMNTPGEISFRVPDDYQRLVVSVRRSEQVDEFLPVDVEVWVDGQRKWNATLSDRQTLGLDLALADARRVTLKALPSQGSASGATADSKRNASDRGLNESLDAAVGLGGKLEWFSGRFLK</sequence>
<name>A0ABY1PP17_9BACT</name>
<keyword evidence="2" id="KW-1185">Reference proteome</keyword>
<reference evidence="1 2" key="1">
    <citation type="submission" date="2017-05" db="EMBL/GenBank/DDBJ databases">
        <authorList>
            <person name="Varghese N."/>
            <person name="Submissions S."/>
        </authorList>
    </citation>
    <scope>NUCLEOTIDE SEQUENCE [LARGE SCALE GENOMIC DNA]</scope>
    <source>
        <strain evidence="1 2">DSM 25457</strain>
    </source>
</reference>
<protein>
    <recommendedName>
        <fullName evidence="3">FecR protein domain-containing protein</fullName>
    </recommendedName>
</protein>
<evidence type="ECO:0000313" key="1">
    <source>
        <dbReference type="EMBL" id="SMP40521.1"/>
    </source>
</evidence>
<comment type="caution">
    <text evidence="1">The sequence shown here is derived from an EMBL/GenBank/DDBJ whole genome shotgun (WGS) entry which is preliminary data.</text>
</comment>
<accession>A0ABY1PP17</accession>